<evidence type="ECO:0000256" key="1">
    <source>
        <dbReference type="SAM" id="Phobius"/>
    </source>
</evidence>
<sequence length="78" mass="8093">MTVGRDYMLKKTSGPSGPKYLLDTKVVPRLVNTAGTAEVWLDRAAVRLGQRPAVLVAGAAGLAAALLFGALRRGNAAT</sequence>
<feature type="transmembrane region" description="Helical" evidence="1">
    <location>
        <begin position="53"/>
        <end position="71"/>
    </location>
</feature>
<protein>
    <submittedName>
        <fullName evidence="2">Uncharacterized protein</fullName>
    </submittedName>
</protein>
<proteinExistence type="predicted"/>
<dbReference type="RefSeq" id="WP_184116997.1">
    <property type="nucleotide sequence ID" value="NZ_JACHNY010000015.1"/>
</dbReference>
<evidence type="ECO:0000313" key="2">
    <source>
        <dbReference type="EMBL" id="MBB4619780.1"/>
    </source>
</evidence>
<evidence type="ECO:0000313" key="3">
    <source>
        <dbReference type="Proteomes" id="UP000574769"/>
    </source>
</evidence>
<gene>
    <name evidence="2" type="ORF">GGQ96_003940</name>
</gene>
<dbReference type="EMBL" id="JACHNY010000015">
    <property type="protein sequence ID" value="MBB4619780.1"/>
    <property type="molecule type" value="Genomic_DNA"/>
</dbReference>
<dbReference type="Proteomes" id="UP000574769">
    <property type="component" value="Unassembled WGS sequence"/>
</dbReference>
<accession>A0A7W7AML4</accession>
<keyword evidence="1" id="KW-1133">Transmembrane helix</keyword>
<keyword evidence="3" id="KW-1185">Reference proteome</keyword>
<dbReference type="AlphaFoldDB" id="A0A7W7AML4"/>
<keyword evidence="1" id="KW-0472">Membrane</keyword>
<reference evidence="2 3" key="1">
    <citation type="submission" date="2020-08" db="EMBL/GenBank/DDBJ databases">
        <title>Genomic Encyclopedia of Type Strains, Phase IV (KMG-IV): sequencing the most valuable type-strain genomes for metagenomic binning, comparative biology and taxonomic classification.</title>
        <authorList>
            <person name="Goeker M."/>
        </authorList>
    </citation>
    <scope>NUCLEOTIDE SEQUENCE [LARGE SCALE GENOMIC DNA]</scope>
    <source>
        <strain evidence="2 3">DSM 15867</strain>
    </source>
</reference>
<name>A0A7W7AML4_9SPHN</name>
<organism evidence="2 3">
    <name type="scientific">Sphingomonas abaci</name>
    <dbReference type="NCBI Taxonomy" id="237611"/>
    <lineage>
        <taxon>Bacteria</taxon>
        <taxon>Pseudomonadati</taxon>
        <taxon>Pseudomonadota</taxon>
        <taxon>Alphaproteobacteria</taxon>
        <taxon>Sphingomonadales</taxon>
        <taxon>Sphingomonadaceae</taxon>
        <taxon>Sphingomonas</taxon>
    </lineage>
</organism>
<comment type="caution">
    <text evidence="2">The sequence shown here is derived from an EMBL/GenBank/DDBJ whole genome shotgun (WGS) entry which is preliminary data.</text>
</comment>
<keyword evidence="1" id="KW-0812">Transmembrane</keyword>